<evidence type="ECO:0000259" key="2">
    <source>
        <dbReference type="Pfam" id="PF01569"/>
    </source>
</evidence>
<name>A0A2J6WFV0_9BACT</name>
<comment type="caution">
    <text evidence="3">The sequence shown here is derived from an EMBL/GenBank/DDBJ whole genome shotgun (WGS) entry which is preliminary data.</text>
</comment>
<dbReference type="Pfam" id="PF01569">
    <property type="entry name" value="PAP2"/>
    <property type="match status" value="1"/>
</dbReference>
<keyword evidence="1" id="KW-0812">Transmembrane</keyword>
<dbReference type="RefSeq" id="WP_416085743.1">
    <property type="nucleotide sequence ID" value="NZ_JBNARP010000056.1"/>
</dbReference>
<dbReference type="GO" id="GO:0016020">
    <property type="term" value="C:membrane"/>
    <property type="evidence" value="ECO:0007669"/>
    <property type="project" value="UniProtKB-SubCell"/>
</dbReference>
<evidence type="ECO:0000313" key="3">
    <source>
        <dbReference type="EMBL" id="PMP68675.1"/>
    </source>
</evidence>
<feature type="transmembrane region" description="Helical" evidence="1">
    <location>
        <begin position="12"/>
        <end position="28"/>
    </location>
</feature>
<gene>
    <name evidence="3" type="ORF">C0189_00755</name>
</gene>
<accession>A0A2J6WFV0</accession>
<dbReference type="InterPro" id="IPR000326">
    <property type="entry name" value="PAP2/HPO"/>
</dbReference>
<feature type="transmembrane region" description="Helical" evidence="1">
    <location>
        <begin position="162"/>
        <end position="179"/>
    </location>
</feature>
<dbReference type="SUPFAM" id="SSF48317">
    <property type="entry name" value="Acid phosphatase/Vanadium-dependent haloperoxidase"/>
    <property type="match status" value="1"/>
</dbReference>
<dbReference type="EMBL" id="PNIL01000011">
    <property type="protein sequence ID" value="PMP68675.1"/>
    <property type="molecule type" value="Genomic_DNA"/>
</dbReference>
<dbReference type="AlphaFoldDB" id="A0A2J6WFV0"/>
<feature type="transmembrane region" description="Helical" evidence="1">
    <location>
        <begin position="185"/>
        <end position="205"/>
    </location>
</feature>
<protein>
    <recommendedName>
        <fullName evidence="2">Phosphatidic acid phosphatase type 2/haloperoxidase domain-containing protein</fullName>
    </recommendedName>
</protein>
<dbReference type="InterPro" id="IPR036938">
    <property type="entry name" value="PAP2/HPO_sf"/>
</dbReference>
<feature type="domain" description="Phosphatidic acid phosphatase type 2/haloperoxidase" evidence="2">
    <location>
        <begin position="90"/>
        <end position="201"/>
    </location>
</feature>
<feature type="transmembrane region" description="Helical" evidence="1">
    <location>
        <begin position="138"/>
        <end position="155"/>
    </location>
</feature>
<sequence>MKIFEFLKKNYKLYLINSVLAVLIYYTSKIYDLTNHATSCVHVLLTPLDKLVPFIPQFIIIYNSLEPIIYITLLFFFLFHPRIFTPLAISFISLFLVSNFVYVVFQTYVPRPNITYGANYFVNQVVKLYSSDNPYNCFPSLHCGTAALVSSVWFVKKKYRIIAYLISIWAILIILSTQFLKQHVIADIIGAPLAIGIFLIFYNVFNLEQEY</sequence>
<feature type="transmembrane region" description="Helical" evidence="1">
    <location>
        <begin position="86"/>
        <end position="105"/>
    </location>
</feature>
<keyword evidence="1" id="KW-1133">Transmembrane helix</keyword>
<reference evidence="3 4" key="1">
    <citation type="submission" date="2018-01" db="EMBL/GenBank/DDBJ databases">
        <title>Metagenomic assembled genomes from two thermal pools in the Uzon Caldera, Kamchatka, Russia.</title>
        <authorList>
            <person name="Wilkins L."/>
            <person name="Ettinger C."/>
        </authorList>
    </citation>
    <scope>NUCLEOTIDE SEQUENCE [LARGE SCALE GENOMIC DNA]</scope>
    <source>
        <strain evidence="3">ZAV-07</strain>
    </source>
</reference>
<organism evidence="3 4">
    <name type="scientific">Caldisericum exile</name>
    <dbReference type="NCBI Taxonomy" id="693075"/>
    <lineage>
        <taxon>Bacteria</taxon>
        <taxon>Pseudomonadati</taxon>
        <taxon>Caldisericota/Cryosericota group</taxon>
        <taxon>Caldisericota</taxon>
        <taxon>Caldisericia</taxon>
        <taxon>Caldisericales</taxon>
        <taxon>Caldisericaceae</taxon>
        <taxon>Caldisericum</taxon>
    </lineage>
</organism>
<evidence type="ECO:0000313" key="4">
    <source>
        <dbReference type="Proteomes" id="UP000237040"/>
    </source>
</evidence>
<dbReference type="Proteomes" id="UP000237040">
    <property type="component" value="Unassembled WGS sequence"/>
</dbReference>
<evidence type="ECO:0000256" key="1">
    <source>
        <dbReference type="SAM" id="Phobius"/>
    </source>
</evidence>
<feature type="transmembrane region" description="Helical" evidence="1">
    <location>
        <begin position="54"/>
        <end position="79"/>
    </location>
</feature>
<keyword evidence="1" id="KW-0472">Membrane</keyword>
<proteinExistence type="predicted"/>